<proteinExistence type="predicted"/>
<evidence type="ECO:0000256" key="1">
    <source>
        <dbReference type="SAM" id="Phobius"/>
    </source>
</evidence>
<feature type="transmembrane region" description="Helical" evidence="1">
    <location>
        <begin position="6"/>
        <end position="26"/>
    </location>
</feature>
<feature type="transmembrane region" description="Helical" evidence="1">
    <location>
        <begin position="92"/>
        <end position="112"/>
    </location>
</feature>
<organism evidence="2 3">
    <name type="scientific">Pristionchus entomophagus</name>
    <dbReference type="NCBI Taxonomy" id="358040"/>
    <lineage>
        <taxon>Eukaryota</taxon>
        <taxon>Metazoa</taxon>
        <taxon>Ecdysozoa</taxon>
        <taxon>Nematoda</taxon>
        <taxon>Chromadorea</taxon>
        <taxon>Rhabditida</taxon>
        <taxon>Rhabditina</taxon>
        <taxon>Diplogasteromorpha</taxon>
        <taxon>Diplogasteroidea</taxon>
        <taxon>Neodiplogasteridae</taxon>
        <taxon>Pristionchus</taxon>
    </lineage>
</organism>
<dbReference type="EMBL" id="BTSX01000004">
    <property type="protein sequence ID" value="GMS92632.1"/>
    <property type="molecule type" value="Genomic_DNA"/>
</dbReference>
<protein>
    <recommendedName>
        <fullName evidence="4">Acyltransferase</fullName>
    </recommendedName>
</protein>
<sequence length="129" mass="14903">ESTLRCGVTFLAAALLVLKLTTPILTHRSLKIIGDSSYALYLIHWPVVCILQFYKYDQWLFKIIAMLLCLAVSILVYEKYEKWYLTLTEKWTFLLIGGLYLASAVIYIVYIMTQAEAVLPVDIDKPRTY</sequence>
<gene>
    <name evidence="2" type="ORF">PENTCL1PPCAC_14807</name>
</gene>
<evidence type="ECO:0000313" key="3">
    <source>
        <dbReference type="Proteomes" id="UP001432027"/>
    </source>
</evidence>
<comment type="caution">
    <text evidence="2">The sequence shown here is derived from an EMBL/GenBank/DDBJ whole genome shotgun (WGS) entry which is preliminary data.</text>
</comment>
<evidence type="ECO:0008006" key="4">
    <source>
        <dbReference type="Google" id="ProtNLM"/>
    </source>
</evidence>
<dbReference type="PANTHER" id="PTHR23028:SF127">
    <property type="entry name" value="ACYL_TRANSF_3 DOMAIN-CONTAINING PROTEIN-RELATED"/>
    <property type="match status" value="1"/>
</dbReference>
<keyword evidence="3" id="KW-1185">Reference proteome</keyword>
<evidence type="ECO:0000313" key="2">
    <source>
        <dbReference type="EMBL" id="GMS92632.1"/>
    </source>
</evidence>
<name>A0AAV5TCL5_9BILA</name>
<feature type="transmembrane region" description="Helical" evidence="1">
    <location>
        <begin position="60"/>
        <end position="80"/>
    </location>
</feature>
<keyword evidence="1" id="KW-1133">Transmembrane helix</keyword>
<keyword evidence="1" id="KW-0472">Membrane</keyword>
<dbReference type="PANTHER" id="PTHR23028">
    <property type="entry name" value="ACETYLTRANSFERASE"/>
    <property type="match status" value="1"/>
</dbReference>
<feature type="non-terminal residue" evidence="2">
    <location>
        <position position="1"/>
    </location>
</feature>
<feature type="non-terminal residue" evidence="2">
    <location>
        <position position="129"/>
    </location>
</feature>
<dbReference type="AlphaFoldDB" id="A0AAV5TCL5"/>
<keyword evidence="1" id="KW-0812">Transmembrane</keyword>
<dbReference type="Proteomes" id="UP001432027">
    <property type="component" value="Unassembled WGS sequence"/>
</dbReference>
<accession>A0AAV5TCL5</accession>
<dbReference type="GO" id="GO:0016020">
    <property type="term" value="C:membrane"/>
    <property type="evidence" value="ECO:0007669"/>
    <property type="project" value="TreeGrafter"/>
</dbReference>
<dbReference type="InterPro" id="IPR050879">
    <property type="entry name" value="Acyltransferase_3"/>
</dbReference>
<reference evidence="2" key="1">
    <citation type="submission" date="2023-10" db="EMBL/GenBank/DDBJ databases">
        <title>Genome assembly of Pristionchus species.</title>
        <authorList>
            <person name="Yoshida K."/>
            <person name="Sommer R.J."/>
        </authorList>
    </citation>
    <scope>NUCLEOTIDE SEQUENCE</scope>
    <source>
        <strain evidence="2">RS0144</strain>
    </source>
</reference>
<dbReference type="GO" id="GO:0000271">
    <property type="term" value="P:polysaccharide biosynthetic process"/>
    <property type="evidence" value="ECO:0007669"/>
    <property type="project" value="TreeGrafter"/>
</dbReference>
<feature type="transmembrane region" description="Helical" evidence="1">
    <location>
        <begin position="38"/>
        <end position="54"/>
    </location>
</feature>